<evidence type="ECO:0000313" key="2">
    <source>
        <dbReference type="Proteomes" id="UP001595833"/>
    </source>
</evidence>
<name>A0ABV9YAZ0_9PSEU</name>
<dbReference type="RefSeq" id="WP_344036101.1">
    <property type="nucleotide sequence ID" value="NZ_BAAAKE010000004.1"/>
</dbReference>
<keyword evidence="2" id="KW-1185">Reference proteome</keyword>
<dbReference type="Proteomes" id="UP001595833">
    <property type="component" value="Unassembled WGS sequence"/>
</dbReference>
<accession>A0ABV9YAZ0</accession>
<dbReference type="EMBL" id="JBHSJB010000028">
    <property type="protein sequence ID" value="MFC5057806.1"/>
    <property type="molecule type" value="Genomic_DNA"/>
</dbReference>
<organism evidence="1 2">
    <name type="scientific">Saccharothrix xinjiangensis</name>
    <dbReference type="NCBI Taxonomy" id="204798"/>
    <lineage>
        <taxon>Bacteria</taxon>
        <taxon>Bacillati</taxon>
        <taxon>Actinomycetota</taxon>
        <taxon>Actinomycetes</taxon>
        <taxon>Pseudonocardiales</taxon>
        <taxon>Pseudonocardiaceae</taxon>
        <taxon>Saccharothrix</taxon>
    </lineage>
</organism>
<sequence>MAVEFGVLGPLRVRVDDRPVPAGRGRVLPAASLLHAGEVVPADRLTVWSCQHLGDRAARVFRLLGLRTCPGVSLPAAARLAGLPLAEARRAGGASRARPTGGWATRARRNALAAFEELHHPVRAELGGLR</sequence>
<proteinExistence type="predicted"/>
<comment type="caution">
    <text evidence="1">The sequence shown here is derived from an EMBL/GenBank/DDBJ whole genome shotgun (WGS) entry which is preliminary data.</text>
</comment>
<evidence type="ECO:0000313" key="1">
    <source>
        <dbReference type="EMBL" id="MFC5057806.1"/>
    </source>
</evidence>
<reference evidence="2" key="1">
    <citation type="journal article" date="2019" name="Int. J. Syst. Evol. Microbiol.">
        <title>The Global Catalogue of Microorganisms (GCM) 10K type strain sequencing project: providing services to taxonomists for standard genome sequencing and annotation.</title>
        <authorList>
            <consortium name="The Broad Institute Genomics Platform"/>
            <consortium name="The Broad Institute Genome Sequencing Center for Infectious Disease"/>
            <person name="Wu L."/>
            <person name="Ma J."/>
        </authorList>
    </citation>
    <scope>NUCLEOTIDE SEQUENCE [LARGE SCALE GENOMIC DNA]</scope>
    <source>
        <strain evidence="2">KCTC 12848</strain>
    </source>
</reference>
<dbReference type="InterPro" id="IPR036388">
    <property type="entry name" value="WH-like_DNA-bd_sf"/>
</dbReference>
<protein>
    <submittedName>
        <fullName evidence="1">Uncharacterized protein</fullName>
    </submittedName>
</protein>
<gene>
    <name evidence="1" type="ORF">ACFPFM_29175</name>
</gene>
<dbReference type="Gene3D" id="1.10.10.10">
    <property type="entry name" value="Winged helix-like DNA-binding domain superfamily/Winged helix DNA-binding domain"/>
    <property type="match status" value="1"/>
</dbReference>